<reference evidence="1" key="1">
    <citation type="submission" date="2006-08" db="EMBL/GenBank/DDBJ databases">
        <title>Complete sequence of Chromosome1 of Shewanella sp. MR-7.</title>
        <authorList>
            <consortium name="US DOE Joint Genome Institute"/>
            <person name="Copeland A."/>
            <person name="Lucas S."/>
            <person name="Lapidus A."/>
            <person name="Barry K."/>
            <person name="Detter J.C."/>
            <person name="Glavina del Rio T."/>
            <person name="Hammon N."/>
            <person name="Israni S."/>
            <person name="Dalin E."/>
            <person name="Tice H."/>
            <person name="Pitluck S."/>
            <person name="Kiss H."/>
            <person name="Brettin T."/>
            <person name="Bruce D."/>
            <person name="Han C."/>
            <person name="Tapia R."/>
            <person name="Gilna P."/>
            <person name="Schmutz J."/>
            <person name="Larimer F."/>
            <person name="Land M."/>
            <person name="Hauser L."/>
            <person name="Kyrpides N."/>
            <person name="Mikhailova N."/>
            <person name="Nealson K."/>
            <person name="Konstantinidis K."/>
            <person name="Klappenbach J."/>
            <person name="Tiedje J."/>
            <person name="Richardson P."/>
        </authorList>
    </citation>
    <scope>NUCLEOTIDE SEQUENCE</scope>
    <source>
        <strain evidence="1">MR-7</strain>
    </source>
</reference>
<protein>
    <recommendedName>
        <fullName evidence="2">Elongation factor Ts</fullName>
    </recommendedName>
</protein>
<name>Q0HSQ5_SHESR</name>
<evidence type="ECO:0008006" key="2">
    <source>
        <dbReference type="Google" id="ProtNLM"/>
    </source>
</evidence>
<accession>Q0HSQ5</accession>
<dbReference type="EMBL" id="CP000444">
    <property type="protein sequence ID" value="ABI43850.1"/>
    <property type="molecule type" value="Genomic_DNA"/>
</dbReference>
<organism evidence="1">
    <name type="scientific">Shewanella sp. (strain MR-7)</name>
    <dbReference type="NCBI Taxonomy" id="60481"/>
    <lineage>
        <taxon>Bacteria</taxon>
        <taxon>Pseudomonadati</taxon>
        <taxon>Pseudomonadota</taxon>
        <taxon>Gammaproteobacteria</taxon>
        <taxon>Alteromonadales</taxon>
        <taxon>Shewanellaceae</taxon>
        <taxon>Shewanella</taxon>
    </lineage>
</organism>
<proteinExistence type="predicted"/>
<dbReference type="AlphaFoldDB" id="Q0HSQ5"/>
<evidence type="ECO:0000313" key="1">
    <source>
        <dbReference type="EMBL" id="ABI43850.1"/>
    </source>
</evidence>
<dbReference type="KEGG" id="shm:Shewmr7_2866"/>
<sequence length="124" mass="14013">MGTAQKQKQIKELLSKLGLSIPNFAGLVYEALYIDDCGDLGVSDADEDRKFAEKIKKQLSRKTTPEDILDQYLEILAEQPGFEALQLGYIKSRYVPHTCLSDEMTEVMRQISVELDVRAEKSIT</sequence>
<gene>
    <name evidence="1" type="ordered locus">Shewmr7_2866</name>
</gene>
<dbReference type="HOGENOM" id="CLU_163442_0_0_6"/>